<dbReference type="AlphaFoldDB" id="A0A5J4RK46"/>
<evidence type="ECO:0008006" key="2">
    <source>
        <dbReference type="Google" id="ProtNLM"/>
    </source>
</evidence>
<protein>
    <recommendedName>
        <fullName evidence="2">N-acetyltransferase domain-containing protein</fullName>
    </recommendedName>
</protein>
<organism evidence="1">
    <name type="scientific">termite gut metagenome</name>
    <dbReference type="NCBI Taxonomy" id="433724"/>
    <lineage>
        <taxon>unclassified sequences</taxon>
        <taxon>metagenomes</taxon>
        <taxon>organismal metagenomes</taxon>
    </lineage>
</organism>
<proteinExistence type="predicted"/>
<name>A0A5J4RK46_9ZZZZ</name>
<evidence type="ECO:0000313" key="1">
    <source>
        <dbReference type="EMBL" id="KAA6333483.1"/>
    </source>
</evidence>
<gene>
    <name evidence="1" type="ORF">EZS27_018109</name>
</gene>
<sequence length="73" mass="8631">MDVEGFWPASTIVIARLRFQQERIGHGSDFLQFIKKVAVKQRYKYIGLESTDEKSTIFALKHGFRMHNKRMKD</sequence>
<dbReference type="EMBL" id="SNRY01001109">
    <property type="protein sequence ID" value="KAA6333483.1"/>
    <property type="molecule type" value="Genomic_DNA"/>
</dbReference>
<comment type="caution">
    <text evidence="1">The sequence shown here is derived from an EMBL/GenBank/DDBJ whole genome shotgun (WGS) entry which is preliminary data.</text>
</comment>
<reference evidence="1" key="1">
    <citation type="submission" date="2019-03" db="EMBL/GenBank/DDBJ databases">
        <title>Single cell metagenomics reveals metabolic interactions within the superorganism composed of flagellate Streblomastix strix and complex community of Bacteroidetes bacteria on its surface.</title>
        <authorList>
            <person name="Treitli S.C."/>
            <person name="Kolisko M."/>
            <person name="Husnik F."/>
            <person name="Keeling P."/>
            <person name="Hampl V."/>
        </authorList>
    </citation>
    <scope>NUCLEOTIDE SEQUENCE</scope>
    <source>
        <strain evidence="1">STM</strain>
    </source>
</reference>
<accession>A0A5J4RK46</accession>